<organism evidence="6 7">
    <name type="scientific">Loxia curvirostra</name>
    <name type="common">Red crossbill</name>
    <dbReference type="NCBI Taxonomy" id="64802"/>
    <lineage>
        <taxon>Eukaryota</taxon>
        <taxon>Metazoa</taxon>
        <taxon>Chordata</taxon>
        <taxon>Craniata</taxon>
        <taxon>Vertebrata</taxon>
        <taxon>Euteleostomi</taxon>
        <taxon>Archelosauria</taxon>
        <taxon>Archosauria</taxon>
        <taxon>Dinosauria</taxon>
        <taxon>Saurischia</taxon>
        <taxon>Theropoda</taxon>
        <taxon>Coelurosauria</taxon>
        <taxon>Aves</taxon>
        <taxon>Neognathae</taxon>
        <taxon>Neoaves</taxon>
        <taxon>Telluraves</taxon>
        <taxon>Australaves</taxon>
        <taxon>Passeriformes</taxon>
        <taxon>Passeroidea</taxon>
        <taxon>Fringillidae</taxon>
        <taxon>Carduelinae</taxon>
        <taxon>Loxia</taxon>
    </lineage>
</organism>
<feature type="compositionally biased region" description="Basic and acidic residues" evidence="4">
    <location>
        <begin position="23"/>
        <end position="38"/>
    </location>
</feature>
<dbReference type="InterPro" id="IPR000885">
    <property type="entry name" value="Fib_collagen_C"/>
</dbReference>
<dbReference type="SMART" id="SM00038">
    <property type="entry name" value="COLFI"/>
    <property type="match status" value="1"/>
</dbReference>
<accession>A0A7K7IQM0</accession>
<dbReference type="PROSITE" id="PS51461">
    <property type="entry name" value="NC1_FIB"/>
    <property type="match status" value="1"/>
</dbReference>
<sequence>GPPGPPGTGIDMSAFAGLGQPEKGPDPGRYMRADEAAPGLRPHDAEVDATLKALNNQIESIRSPEGSRKNPARTCRDIKLCHPDWKSGEGAALAVCLSICVRPCFSYGSEELAPSTANIQLTFLRLLSSEGWQNVTYHCRNSVAYLDGTSGTLGKALLLQGSNEVEIRAEGNSRFTYSVLEDGCTVSEGSGG</sequence>
<proteinExistence type="predicted"/>
<dbReference type="AlphaFoldDB" id="A0A7K7IQM0"/>
<comment type="subcellular location">
    <subcellularLocation>
        <location evidence="1">Secreted</location>
    </subcellularLocation>
</comment>
<feature type="region of interest" description="Disordered" evidence="4">
    <location>
        <begin position="1"/>
        <end position="38"/>
    </location>
</feature>
<evidence type="ECO:0000256" key="1">
    <source>
        <dbReference type="ARBA" id="ARBA00004613"/>
    </source>
</evidence>
<feature type="non-terminal residue" evidence="6">
    <location>
        <position position="1"/>
    </location>
</feature>
<gene>
    <name evidence="6" type="primary">Col2a1</name>
    <name evidence="6" type="ORF">LOXCUR_R10964</name>
</gene>
<evidence type="ECO:0000313" key="6">
    <source>
        <dbReference type="EMBL" id="NWY96134.1"/>
    </source>
</evidence>
<evidence type="ECO:0000256" key="2">
    <source>
        <dbReference type="ARBA" id="ARBA00022525"/>
    </source>
</evidence>
<feature type="domain" description="Fibrillar collagen NC1" evidence="5">
    <location>
        <begin position="45"/>
        <end position="192"/>
    </location>
</feature>
<dbReference type="EMBL" id="VZSM01003151">
    <property type="protein sequence ID" value="NWY96134.1"/>
    <property type="molecule type" value="Genomic_DNA"/>
</dbReference>
<protein>
    <submittedName>
        <fullName evidence="6">CO2A1 protein</fullName>
    </submittedName>
</protein>
<evidence type="ECO:0000313" key="7">
    <source>
        <dbReference type="Proteomes" id="UP000564784"/>
    </source>
</evidence>
<dbReference type="OrthoDB" id="8939548at2759"/>
<comment type="caution">
    <text evidence="6">The sequence shown here is derived from an EMBL/GenBank/DDBJ whole genome shotgun (WGS) entry which is preliminary data.</text>
</comment>
<dbReference type="Gene3D" id="2.60.120.1000">
    <property type="match status" value="2"/>
</dbReference>
<name>A0A7K7IQM0_LOXCU</name>
<dbReference type="GO" id="GO:0005576">
    <property type="term" value="C:extracellular region"/>
    <property type="evidence" value="ECO:0007669"/>
    <property type="project" value="UniProtKB-SubCell"/>
</dbReference>
<dbReference type="GO" id="GO:0005581">
    <property type="term" value="C:collagen trimer"/>
    <property type="evidence" value="ECO:0007669"/>
    <property type="project" value="UniProtKB-KW"/>
</dbReference>
<reference evidence="6 7" key="1">
    <citation type="submission" date="2019-09" db="EMBL/GenBank/DDBJ databases">
        <title>Bird 10,000 Genomes (B10K) Project - Family phase.</title>
        <authorList>
            <person name="Zhang G."/>
        </authorList>
    </citation>
    <scope>NUCLEOTIDE SEQUENCE [LARGE SCALE GENOMIC DNA]</scope>
    <source>
        <strain evidence="6">OUT-0011</strain>
        <tissue evidence="6">Muscle</tissue>
    </source>
</reference>
<keyword evidence="7" id="KW-1185">Reference proteome</keyword>
<dbReference type="Pfam" id="PF01410">
    <property type="entry name" value="COLFI"/>
    <property type="match status" value="2"/>
</dbReference>
<feature type="non-terminal residue" evidence="6">
    <location>
        <position position="192"/>
    </location>
</feature>
<evidence type="ECO:0000256" key="3">
    <source>
        <dbReference type="ARBA" id="ARBA00023119"/>
    </source>
</evidence>
<evidence type="ECO:0000259" key="5">
    <source>
        <dbReference type="PROSITE" id="PS51461"/>
    </source>
</evidence>
<keyword evidence="3" id="KW-0176">Collagen</keyword>
<dbReference type="GO" id="GO:0005201">
    <property type="term" value="F:extracellular matrix structural constituent"/>
    <property type="evidence" value="ECO:0007669"/>
    <property type="project" value="InterPro"/>
</dbReference>
<dbReference type="Proteomes" id="UP000564784">
    <property type="component" value="Unassembled WGS sequence"/>
</dbReference>
<evidence type="ECO:0000256" key="4">
    <source>
        <dbReference type="SAM" id="MobiDB-lite"/>
    </source>
</evidence>
<keyword evidence="2" id="KW-0964">Secreted</keyword>